<dbReference type="GO" id="GO:0043190">
    <property type="term" value="C:ATP-binding cassette (ABC) transporter complex"/>
    <property type="evidence" value="ECO:0007669"/>
    <property type="project" value="InterPro"/>
</dbReference>
<dbReference type="PANTHER" id="PTHR30614">
    <property type="entry name" value="MEMBRANE COMPONENT OF AMINO ACID ABC TRANSPORTER"/>
    <property type="match status" value="1"/>
</dbReference>
<keyword evidence="11" id="KW-1185">Reference proteome</keyword>
<accession>A0A2G8RD13</accession>
<dbReference type="PROSITE" id="PS50928">
    <property type="entry name" value="ABC_TM1"/>
    <property type="match status" value="1"/>
</dbReference>
<dbReference type="InterPro" id="IPR000515">
    <property type="entry name" value="MetI-like"/>
</dbReference>
<dbReference type="NCBIfam" id="TIGR01726">
    <property type="entry name" value="HEQRo_perm_3TM"/>
    <property type="match status" value="1"/>
</dbReference>
<comment type="similarity">
    <text evidence="2">Belongs to the binding-protein-dependent transport system permease family. HisMQ subfamily.</text>
</comment>
<evidence type="ECO:0000256" key="2">
    <source>
        <dbReference type="ARBA" id="ARBA00010072"/>
    </source>
</evidence>
<dbReference type="Pfam" id="PF00528">
    <property type="entry name" value="BPD_transp_1"/>
    <property type="match status" value="1"/>
</dbReference>
<protein>
    <submittedName>
        <fullName evidence="10">Amino acid ABC transporter permease</fullName>
    </submittedName>
</protein>
<evidence type="ECO:0000256" key="1">
    <source>
        <dbReference type="ARBA" id="ARBA00004429"/>
    </source>
</evidence>
<keyword evidence="7 8" id="KW-0472">Membrane</keyword>
<dbReference type="Proteomes" id="UP000231259">
    <property type="component" value="Unassembled WGS sequence"/>
</dbReference>
<dbReference type="SUPFAM" id="SSF161098">
    <property type="entry name" value="MetI-like"/>
    <property type="match status" value="1"/>
</dbReference>
<sequence>MIREFTSAEVLFIVMAVRWTLILSAIAFLGGALGGLLIALTRTSASKGLRRMAAGFIQVFQGTPLLMQLFLVYFGLAVVGLPINPLLAAAVALTLHASAYLGEIWRGAIEAVPSGQSEAASALSLSYRDRMRHVVLPQALRLAIAPTVGFLVQLIKGTSLASIIGFTELTRAGQIINNATFQPFLVFGTVAALYFILCWPLSLLARHMEARMRRAITR</sequence>
<dbReference type="OrthoDB" id="9814550at2"/>
<evidence type="ECO:0000256" key="3">
    <source>
        <dbReference type="ARBA" id="ARBA00022448"/>
    </source>
</evidence>
<evidence type="ECO:0000256" key="8">
    <source>
        <dbReference type="RuleBase" id="RU363032"/>
    </source>
</evidence>
<keyword evidence="5 8" id="KW-0812">Transmembrane</keyword>
<feature type="transmembrane region" description="Helical" evidence="8">
    <location>
        <begin position="12"/>
        <end position="40"/>
    </location>
</feature>
<keyword evidence="6 8" id="KW-1133">Transmembrane helix</keyword>
<gene>
    <name evidence="10" type="ORF">P775_15100</name>
</gene>
<evidence type="ECO:0000256" key="5">
    <source>
        <dbReference type="ARBA" id="ARBA00022692"/>
    </source>
</evidence>
<comment type="caution">
    <text evidence="10">The sequence shown here is derived from an EMBL/GenBank/DDBJ whole genome shotgun (WGS) entry which is preliminary data.</text>
</comment>
<dbReference type="EMBL" id="AWWI01000100">
    <property type="protein sequence ID" value="PIL19464.1"/>
    <property type="molecule type" value="Genomic_DNA"/>
</dbReference>
<dbReference type="InterPro" id="IPR035906">
    <property type="entry name" value="MetI-like_sf"/>
</dbReference>
<keyword evidence="3 8" id="KW-0813">Transport</keyword>
<evidence type="ECO:0000256" key="7">
    <source>
        <dbReference type="ARBA" id="ARBA00023136"/>
    </source>
</evidence>
<dbReference type="GO" id="GO:0006865">
    <property type="term" value="P:amino acid transport"/>
    <property type="evidence" value="ECO:0007669"/>
    <property type="project" value="TreeGrafter"/>
</dbReference>
<proteinExistence type="inferred from homology"/>
<dbReference type="InterPro" id="IPR043429">
    <property type="entry name" value="ArtM/GltK/GlnP/TcyL/YhdX-like"/>
</dbReference>
<dbReference type="AlphaFoldDB" id="A0A2G8RD13"/>
<evidence type="ECO:0000313" key="11">
    <source>
        <dbReference type="Proteomes" id="UP000231259"/>
    </source>
</evidence>
<keyword evidence="4" id="KW-1003">Cell membrane</keyword>
<dbReference type="PANTHER" id="PTHR30614:SF34">
    <property type="entry name" value="BLR6398 PROTEIN"/>
    <property type="match status" value="1"/>
</dbReference>
<comment type="subcellular location">
    <subcellularLocation>
        <location evidence="1">Cell inner membrane</location>
        <topology evidence="1">Multi-pass membrane protein</topology>
    </subcellularLocation>
    <subcellularLocation>
        <location evidence="8">Cell membrane</location>
        <topology evidence="8">Multi-pass membrane protein</topology>
    </subcellularLocation>
</comment>
<feature type="transmembrane region" description="Helical" evidence="8">
    <location>
        <begin position="140"/>
        <end position="164"/>
    </location>
</feature>
<name>A0A2G8RD13_9RHOB</name>
<reference evidence="10 11" key="1">
    <citation type="submission" date="2013-09" db="EMBL/GenBank/DDBJ databases">
        <title>Genome sequencing of Phaeobacter antarcticus sp. nov. SM1211.</title>
        <authorList>
            <person name="Zhang X.-Y."/>
            <person name="Liu C."/>
            <person name="Chen X.-L."/>
            <person name="Xie B.-B."/>
            <person name="Qin Q.-L."/>
            <person name="Rong J.-C."/>
            <person name="Zhang Y.-Z."/>
        </authorList>
    </citation>
    <scope>NUCLEOTIDE SEQUENCE [LARGE SCALE GENOMIC DNA]</scope>
    <source>
        <strain evidence="10 11">SM1211</strain>
    </source>
</reference>
<feature type="transmembrane region" description="Helical" evidence="8">
    <location>
        <begin position="184"/>
        <end position="205"/>
    </location>
</feature>
<dbReference type="GO" id="GO:0022857">
    <property type="term" value="F:transmembrane transporter activity"/>
    <property type="evidence" value="ECO:0007669"/>
    <property type="project" value="InterPro"/>
</dbReference>
<dbReference type="InterPro" id="IPR010065">
    <property type="entry name" value="AA_ABC_transptr_permease_3TM"/>
</dbReference>
<dbReference type="RefSeq" id="WP_099911632.1">
    <property type="nucleotide sequence ID" value="NZ_AWWI01000100.1"/>
</dbReference>
<evidence type="ECO:0000256" key="6">
    <source>
        <dbReference type="ARBA" id="ARBA00022989"/>
    </source>
</evidence>
<dbReference type="CDD" id="cd06261">
    <property type="entry name" value="TM_PBP2"/>
    <property type="match status" value="1"/>
</dbReference>
<dbReference type="Gene3D" id="1.10.3720.10">
    <property type="entry name" value="MetI-like"/>
    <property type="match status" value="1"/>
</dbReference>
<evidence type="ECO:0000259" key="9">
    <source>
        <dbReference type="PROSITE" id="PS50928"/>
    </source>
</evidence>
<evidence type="ECO:0000256" key="4">
    <source>
        <dbReference type="ARBA" id="ARBA00022475"/>
    </source>
</evidence>
<organism evidence="10 11">
    <name type="scientific">Puniceibacterium antarcticum</name>
    <dbReference type="NCBI Taxonomy" id="1206336"/>
    <lineage>
        <taxon>Bacteria</taxon>
        <taxon>Pseudomonadati</taxon>
        <taxon>Pseudomonadota</taxon>
        <taxon>Alphaproteobacteria</taxon>
        <taxon>Rhodobacterales</taxon>
        <taxon>Paracoccaceae</taxon>
        <taxon>Puniceibacterium</taxon>
    </lineage>
</organism>
<evidence type="ECO:0000313" key="10">
    <source>
        <dbReference type="EMBL" id="PIL19464.1"/>
    </source>
</evidence>
<feature type="domain" description="ABC transmembrane type-1" evidence="9">
    <location>
        <begin position="17"/>
        <end position="205"/>
    </location>
</feature>